<organism evidence="1 2">
    <name type="scientific">Paenibacillus albilobatus</name>
    <dbReference type="NCBI Taxonomy" id="2716884"/>
    <lineage>
        <taxon>Bacteria</taxon>
        <taxon>Bacillati</taxon>
        <taxon>Bacillota</taxon>
        <taxon>Bacilli</taxon>
        <taxon>Bacillales</taxon>
        <taxon>Paenibacillaceae</taxon>
        <taxon>Paenibacillus</taxon>
    </lineage>
</organism>
<reference evidence="1" key="1">
    <citation type="submission" date="2021-03" db="EMBL/GenBank/DDBJ databases">
        <title>Antimicrobial resistance genes in bacteria isolated from Japanese honey, and their potential for conferring macrolide and lincosamide resistance in the American foulbrood pathogen Paenibacillus larvae.</title>
        <authorList>
            <person name="Okamoto M."/>
            <person name="Kumagai M."/>
            <person name="Kanamori H."/>
            <person name="Takamatsu D."/>
        </authorList>
    </citation>
    <scope>NUCLEOTIDE SEQUENCE</scope>
    <source>
        <strain evidence="1">J2TS6</strain>
    </source>
</reference>
<evidence type="ECO:0000313" key="1">
    <source>
        <dbReference type="EMBL" id="GIO33724.1"/>
    </source>
</evidence>
<dbReference type="EMBL" id="BORQ01000007">
    <property type="protein sequence ID" value="GIO33724.1"/>
    <property type="molecule type" value="Genomic_DNA"/>
</dbReference>
<keyword evidence="2" id="KW-1185">Reference proteome</keyword>
<sequence>MNFIMNTRIELIRRVNLNGEKEETFAFGAKKCLNLLMGVQLALMNASDFIVTSTCANITSGKTPFPKHKQKGLLARVVLILPAKNTGC</sequence>
<evidence type="ECO:0000313" key="2">
    <source>
        <dbReference type="Proteomes" id="UP000679779"/>
    </source>
</evidence>
<protein>
    <submittedName>
        <fullName evidence="1">Uncharacterized protein</fullName>
    </submittedName>
</protein>
<comment type="caution">
    <text evidence="1">The sequence shown here is derived from an EMBL/GenBank/DDBJ whole genome shotgun (WGS) entry which is preliminary data.</text>
</comment>
<proteinExistence type="predicted"/>
<name>A0A919XJ92_9BACL</name>
<accession>A0A919XJ92</accession>
<dbReference type="Proteomes" id="UP000679779">
    <property type="component" value="Unassembled WGS sequence"/>
</dbReference>
<gene>
    <name evidence="1" type="ORF">J2TS6_48650</name>
</gene>
<dbReference type="AlphaFoldDB" id="A0A919XJ92"/>